<dbReference type="PROSITE" id="PS51257">
    <property type="entry name" value="PROKAR_LIPOPROTEIN"/>
    <property type="match status" value="1"/>
</dbReference>
<dbReference type="EMBL" id="BRVP01000009">
    <property type="protein sequence ID" value="GLB52551.1"/>
    <property type="molecule type" value="Genomic_DNA"/>
</dbReference>
<dbReference type="AlphaFoldDB" id="A0A9W6EV65"/>
<feature type="domain" description="RagB/SusD" evidence="6">
    <location>
        <begin position="407"/>
        <end position="534"/>
    </location>
</feature>
<protein>
    <submittedName>
        <fullName evidence="7">Membrane protein</fullName>
    </submittedName>
</protein>
<dbReference type="InterPro" id="IPR012944">
    <property type="entry name" value="SusD_RagB_dom"/>
</dbReference>
<comment type="similarity">
    <text evidence="2">Belongs to the SusD family.</text>
</comment>
<keyword evidence="5" id="KW-0998">Cell outer membrane</keyword>
<comment type="subcellular location">
    <subcellularLocation>
        <location evidence="1">Cell outer membrane</location>
    </subcellularLocation>
</comment>
<evidence type="ECO:0000256" key="1">
    <source>
        <dbReference type="ARBA" id="ARBA00004442"/>
    </source>
</evidence>
<proteinExistence type="inferred from homology"/>
<sequence>MIKKIFIAFLGFNLLFISGCTDLDEQILDESLTGTGEADVVDGIVAPAYGPLPQAFRHTRYFGLQLISSDEGILPPRGANQDWYDNGKYIELHKHTTTTSNGVVGDTWSYLTLLLSRSVTAIEVLEPLAESDAQAQAALYEMKALRAYYNMLFLDNWGIVFKKDSNDETSEILRTQEAIDYIESEFLAIADLIGDDLGPGRISQPAVYGMLSRLYLNAAVYRDPYGTPSFTSQDMDNVIYYCNLVINSGKYTLSPEYFELFNDDNHDNAELIFAVDQRPDIEGSHNRWAYWSLSGSMYPLPEYPGANGTDGPAITPDFYQTWVDAYGSVDPAEADNRFFKENLEIPAGLTNDDSFCIDGADFEINRGILRGVQWGLRNADDGQPFDLCSDGSYFVGAVIEQRDGYNSYVDHTLLIDLETNRDYSDGYRVEKYEFSSTSNTGRNKGQADLVLLRYADIYMMRAEAYLRNGDNASALADVNTVRTSRTARTPIPAALSSIDLDIMYRERGFEFYWEALRRTDMIRFGHYEDSWTSKTDTDVYNRLFPIPQSAVDGASNTPGYLEQNSGY</sequence>
<dbReference type="Pfam" id="PF07980">
    <property type="entry name" value="SusD_RagB"/>
    <property type="match status" value="1"/>
</dbReference>
<dbReference type="SUPFAM" id="SSF48452">
    <property type="entry name" value="TPR-like"/>
    <property type="match status" value="1"/>
</dbReference>
<dbReference type="Proteomes" id="UP001143545">
    <property type="component" value="Unassembled WGS sequence"/>
</dbReference>
<accession>A0A9W6EV65</accession>
<evidence type="ECO:0000256" key="4">
    <source>
        <dbReference type="ARBA" id="ARBA00023136"/>
    </source>
</evidence>
<evidence type="ECO:0000256" key="5">
    <source>
        <dbReference type="ARBA" id="ARBA00023237"/>
    </source>
</evidence>
<keyword evidence="3" id="KW-0732">Signal</keyword>
<evidence type="ECO:0000313" key="8">
    <source>
        <dbReference type="Proteomes" id="UP001143545"/>
    </source>
</evidence>
<gene>
    <name evidence="7" type="ORF">NBRC110019_15910</name>
</gene>
<dbReference type="InterPro" id="IPR011990">
    <property type="entry name" value="TPR-like_helical_dom_sf"/>
</dbReference>
<comment type="caution">
    <text evidence="7">The sequence shown here is derived from an EMBL/GenBank/DDBJ whole genome shotgun (WGS) entry which is preliminary data.</text>
</comment>
<name>A0A9W6EV65_9FLAO</name>
<keyword evidence="4" id="KW-0472">Membrane</keyword>
<reference evidence="7" key="1">
    <citation type="submission" date="2022-07" db="EMBL/GenBank/DDBJ databases">
        <title>Taxonomy of Novel Oxalotrophic and Methylotrophic Bacteria.</title>
        <authorList>
            <person name="Sahin N."/>
            <person name="Tani A."/>
        </authorList>
    </citation>
    <scope>NUCLEOTIDE SEQUENCE</scope>
    <source>
        <strain evidence="7">AM327</strain>
    </source>
</reference>
<evidence type="ECO:0000259" key="6">
    <source>
        <dbReference type="Pfam" id="PF07980"/>
    </source>
</evidence>
<organism evidence="7 8">
    <name type="scientific">Neptunitalea chrysea</name>
    <dbReference type="NCBI Taxonomy" id="1647581"/>
    <lineage>
        <taxon>Bacteria</taxon>
        <taxon>Pseudomonadati</taxon>
        <taxon>Bacteroidota</taxon>
        <taxon>Flavobacteriia</taxon>
        <taxon>Flavobacteriales</taxon>
        <taxon>Flavobacteriaceae</taxon>
        <taxon>Neptunitalea</taxon>
    </lineage>
</organism>
<dbReference type="RefSeq" id="WP_281753889.1">
    <property type="nucleotide sequence ID" value="NZ_BRVP01000009.1"/>
</dbReference>
<evidence type="ECO:0000313" key="7">
    <source>
        <dbReference type="EMBL" id="GLB52551.1"/>
    </source>
</evidence>
<dbReference type="GO" id="GO:0009279">
    <property type="term" value="C:cell outer membrane"/>
    <property type="evidence" value="ECO:0007669"/>
    <property type="project" value="UniProtKB-SubCell"/>
</dbReference>
<keyword evidence="8" id="KW-1185">Reference proteome</keyword>
<dbReference type="Gene3D" id="1.25.40.390">
    <property type="match status" value="1"/>
</dbReference>
<evidence type="ECO:0000256" key="3">
    <source>
        <dbReference type="ARBA" id="ARBA00022729"/>
    </source>
</evidence>
<evidence type="ECO:0000256" key="2">
    <source>
        <dbReference type="ARBA" id="ARBA00006275"/>
    </source>
</evidence>